<proteinExistence type="predicted"/>
<reference evidence="1 2" key="1">
    <citation type="journal article" date="2019" name="Sci. Rep.">
        <title>A high-quality genome of Eragrostis curvula grass provides insights into Poaceae evolution and supports new strategies to enhance forage quality.</title>
        <authorList>
            <person name="Carballo J."/>
            <person name="Santos B.A.C.M."/>
            <person name="Zappacosta D."/>
            <person name="Garbus I."/>
            <person name="Selva J.P."/>
            <person name="Gallo C.A."/>
            <person name="Diaz A."/>
            <person name="Albertini E."/>
            <person name="Caccamo M."/>
            <person name="Echenique V."/>
        </authorList>
    </citation>
    <scope>NUCLEOTIDE SEQUENCE [LARGE SCALE GENOMIC DNA]</scope>
    <source>
        <strain evidence="2">cv. Victoria</strain>
        <tissue evidence="1">Leaf</tissue>
    </source>
</reference>
<keyword evidence="2" id="KW-1185">Reference proteome</keyword>
<dbReference type="AlphaFoldDB" id="A0A5J9WS29"/>
<organism evidence="1 2">
    <name type="scientific">Eragrostis curvula</name>
    <name type="common">weeping love grass</name>
    <dbReference type="NCBI Taxonomy" id="38414"/>
    <lineage>
        <taxon>Eukaryota</taxon>
        <taxon>Viridiplantae</taxon>
        <taxon>Streptophyta</taxon>
        <taxon>Embryophyta</taxon>
        <taxon>Tracheophyta</taxon>
        <taxon>Spermatophyta</taxon>
        <taxon>Magnoliopsida</taxon>
        <taxon>Liliopsida</taxon>
        <taxon>Poales</taxon>
        <taxon>Poaceae</taxon>
        <taxon>PACMAD clade</taxon>
        <taxon>Chloridoideae</taxon>
        <taxon>Eragrostideae</taxon>
        <taxon>Eragrostidinae</taxon>
        <taxon>Eragrostis</taxon>
    </lineage>
</organism>
<feature type="non-terminal residue" evidence="1">
    <location>
        <position position="1"/>
    </location>
</feature>
<accession>A0A5J9WS29</accession>
<evidence type="ECO:0000313" key="1">
    <source>
        <dbReference type="EMBL" id="TVU50727.1"/>
    </source>
</evidence>
<dbReference type="Proteomes" id="UP000324897">
    <property type="component" value="Chromosome 6"/>
</dbReference>
<evidence type="ECO:0000313" key="2">
    <source>
        <dbReference type="Proteomes" id="UP000324897"/>
    </source>
</evidence>
<sequence>MRIGIDAALDSVAVLMELMEQWEDLGGRYLRQVSQNFTFTVKPFTITSLVRRNLIRGVLPLLQSMDGVLEPSSSSASGGALVFLGTIPGSLVDVMKRKTRVSDIEAEIIVGFMMIAWDDNIYDKGGLKRYAVTCNVIMLDTDHNCCEDHYHHCCSMHMLLTCGALLRVVELGFHLVAEDDGWTDDEEREPPGLGVQLRQRLIVLCLHGHLVVLSSLLLHEALVLPRVMT</sequence>
<protein>
    <submittedName>
        <fullName evidence="1">Uncharacterized protein</fullName>
    </submittedName>
</protein>
<dbReference type="EMBL" id="RWGY01000002">
    <property type="protein sequence ID" value="TVU50727.1"/>
    <property type="molecule type" value="Genomic_DNA"/>
</dbReference>
<dbReference type="Gramene" id="TVU50727">
    <property type="protein sequence ID" value="TVU50727"/>
    <property type="gene ID" value="EJB05_02114"/>
</dbReference>
<dbReference type="OrthoDB" id="4096362at2759"/>
<gene>
    <name evidence="1" type="ORF">EJB05_02114</name>
</gene>
<comment type="caution">
    <text evidence="1">The sequence shown here is derived from an EMBL/GenBank/DDBJ whole genome shotgun (WGS) entry which is preliminary data.</text>
</comment>
<name>A0A5J9WS29_9POAL</name>